<feature type="domain" description="Ig-like" evidence="2">
    <location>
        <begin position="488"/>
        <end position="560"/>
    </location>
</feature>
<feature type="domain" description="Ig-like" evidence="2">
    <location>
        <begin position="582"/>
        <end position="679"/>
    </location>
</feature>
<dbReference type="Pfam" id="PF13927">
    <property type="entry name" value="Ig_3"/>
    <property type="match status" value="1"/>
</dbReference>
<evidence type="ECO:0000259" key="2">
    <source>
        <dbReference type="PROSITE" id="PS50835"/>
    </source>
</evidence>
<evidence type="ECO:0000256" key="1">
    <source>
        <dbReference type="SAM" id="SignalP"/>
    </source>
</evidence>
<comment type="caution">
    <text evidence="3">The sequence shown here is derived from an EMBL/GenBank/DDBJ whole genome shotgun (WGS) entry which is preliminary data.</text>
</comment>
<feature type="domain" description="Ig-like" evidence="2">
    <location>
        <begin position="722"/>
        <end position="827"/>
    </location>
</feature>
<proteinExistence type="predicted"/>
<dbReference type="InterPro" id="IPR013783">
    <property type="entry name" value="Ig-like_fold"/>
</dbReference>
<keyword evidence="1" id="KW-0732">Signal</keyword>
<gene>
    <name evidence="3" type="ORF">GBAR_LOCUS19864</name>
</gene>
<dbReference type="AlphaFoldDB" id="A0AA35X2G3"/>
<organism evidence="3 4">
    <name type="scientific">Geodia barretti</name>
    <name type="common">Barrett's horny sponge</name>
    <dbReference type="NCBI Taxonomy" id="519541"/>
    <lineage>
        <taxon>Eukaryota</taxon>
        <taxon>Metazoa</taxon>
        <taxon>Porifera</taxon>
        <taxon>Demospongiae</taxon>
        <taxon>Heteroscleromorpha</taxon>
        <taxon>Tetractinellida</taxon>
        <taxon>Astrophorina</taxon>
        <taxon>Geodiidae</taxon>
        <taxon>Geodia</taxon>
    </lineage>
</organism>
<dbReference type="InterPro" id="IPR003598">
    <property type="entry name" value="Ig_sub2"/>
</dbReference>
<dbReference type="Pfam" id="PF17517">
    <property type="entry name" value="IgGFc_binding"/>
    <property type="match status" value="1"/>
</dbReference>
<dbReference type="Proteomes" id="UP001174909">
    <property type="component" value="Unassembled WGS sequence"/>
</dbReference>
<name>A0AA35X2G3_GEOBA</name>
<protein>
    <submittedName>
        <fullName evidence="3">IgGFc-binding protein</fullName>
    </submittedName>
</protein>
<sequence length="1222" mass="135709">MMRLQLYLLLVAAGLFGQVYFSSASSPHPNEEVVNTTLQSGNAGNEFYVGFMSNYVREQFRRFPQLILNKSAITIMTTEPTGAIVMIESEQEVTTKAVTRQQPLTMTLEDFKVVSGADRNMGVKIKAEEMKMISVYILNEEVYSADAATVLPCSRLPSVSSYEYYAVSVPPSSYSHSTADSAFLIVACSDNTTVTITPTQTITHPYIPILTIRAGTSFSVNLQERQTLYVQDREDLTGSRVVSSSPISFFTGHECGNVTADVPQCDHLVEQIPPTITWGNQFLIAPTATRTANDVIKIVSSEGSTQVKISCTNSSSSIERSTTTIASTGLFHELNLSSDTHCFVETDKPVMVVQFTPGGSADTANADPFMVIVPALNQYLLNSTFAVLEGLSLSFQLYANIFVPSGTNTFAPSDILLDGDPMTSASWVSIPCFESGLTCGHATTTSVTSGIHSLWSAADNAPPIGVIIYGLGDRETYAYVGGLKLSLPGLDADQMPTSHFVISGNSICMRCQSGGDERLPTRSSVEWTRDGNSMQPAQIGDDGSLCIDNAAMTDAGNYTCYMFGDPFAHQLSVIGGIIVEPPSCGSAGKGSRVGVGRGTAYLGHSVDAVQICCRVQGPEETTVSWFLNGSPINEGDGGYTFSEDGIRYSGSVSEGCVTYTCQANFSVSLPLVKESAKLCFGTNAPPSEVIIAERKMCSSGRQIEMKTPYLKVSLTWAMELSPSLMSLKMSAEKVLLITIAIGQDIKIPETYNLRIECPIHRANPFPSISWFHENQTIPGRHSQYTVLSDGTLVVKHLTRHRDDGVYTCVADSPDVGQDESSSTVTVTDIPIQTATTKYVMKQSDLYHQLRQTLSEHFPRVSDGEQHLTFLATGQVLAYEDYDPGYLYDESEDSVLPQSMENMFDLVDIIPDGGSIVFNPHRVPRLRTTYNQLLEMLQVAPSSLSPTEQQEIRAYLQDIVTDMGSGSNESLPRLSLYHLYKNSYYMTVFEVDNLIETQRQTLFDWEFTQWYEQNLNILNNRKQEALSRWKIFANKDEVEEKLDSLKLTDHSQEISNAQVLLVTNRRESRFHNEKIYYLVKFYPDTWYMRLKNDVGESIYQMQFQLTRLKSEIQILEMTSRYLETIPVKKTVCELDEMSFDLEGFVRELVNMSYACFLSGNPIDCNLYWDQLELFEAEVLANYAEFYWYVHTVQAALNHRDFSIPAIASTINTFSLKPTTFRHP</sequence>
<dbReference type="InterPro" id="IPR036179">
    <property type="entry name" value="Ig-like_dom_sf"/>
</dbReference>
<keyword evidence="4" id="KW-1185">Reference proteome</keyword>
<dbReference type="PROSITE" id="PS50835">
    <property type="entry name" value="IG_LIKE"/>
    <property type="match status" value="3"/>
</dbReference>
<dbReference type="SUPFAM" id="SSF48726">
    <property type="entry name" value="Immunoglobulin"/>
    <property type="match status" value="2"/>
</dbReference>
<dbReference type="EMBL" id="CASHTH010002797">
    <property type="protein sequence ID" value="CAI8035382.1"/>
    <property type="molecule type" value="Genomic_DNA"/>
</dbReference>
<evidence type="ECO:0000313" key="3">
    <source>
        <dbReference type="EMBL" id="CAI8035382.1"/>
    </source>
</evidence>
<dbReference type="PANTHER" id="PTHR46534:SF1">
    <property type="entry name" value="IGGFC-BINDING PROTEIN N-TERMINAL DOMAIN-CONTAINING PROTEIN"/>
    <property type="match status" value="1"/>
</dbReference>
<dbReference type="InterPro" id="IPR003599">
    <property type="entry name" value="Ig_sub"/>
</dbReference>
<dbReference type="InterPro" id="IPR007110">
    <property type="entry name" value="Ig-like_dom"/>
</dbReference>
<dbReference type="SMART" id="SM00408">
    <property type="entry name" value="IGc2"/>
    <property type="match status" value="3"/>
</dbReference>
<dbReference type="Gene3D" id="2.60.40.10">
    <property type="entry name" value="Immunoglobulins"/>
    <property type="match status" value="3"/>
</dbReference>
<reference evidence="3" key="1">
    <citation type="submission" date="2023-03" db="EMBL/GenBank/DDBJ databases">
        <authorList>
            <person name="Steffen K."/>
            <person name="Cardenas P."/>
        </authorList>
    </citation>
    <scope>NUCLEOTIDE SEQUENCE</scope>
</reference>
<feature type="signal peptide" evidence="1">
    <location>
        <begin position="1"/>
        <end position="24"/>
    </location>
</feature>
<evidence type="ECO:0000313" key="4">
    <source>
        <dbReference type="Proteomes" id="UP001174909"/>
    </source>
</evidence>
<feature type="chain" id="PRO_5041336488" evidence="1">
    <location>
        <begin position="25"/>
        <end position="1222"/>
    </location>
</feature>
<dbReference type="InterPro" id="IPR035234">
    <property type="entry name" value="IgGFc-bd_N"/>
</dbReference>
<dbReference type="SMART" id="SM00409">
    <property type="entry name" value="IG"/>
    <property type="match status" value="2"/>
</dbReference>
<dbReference type="PANTHER" id="PTHR46534">
    <property type="entry name" value="IGGFC_BINDING DOMAIN-CONTAINING PROTEIN"/>
    <property type="match status" value="1"/>
</dbReference>
<accession>A0AA35X2G3</accession>